<organism evidence="3 5">
    <name type="scientific">Bursaphelenchus xylophilus</name>
    <name type="common">Pinewood nematode worm</name>
    <name type="synonym">Aphelenchoides xylophilus</name>
    <dbReference type="NCBI Taxonomy" id="6326"/>
    <lineage>
        <taxon>Eukaryota</taxon>
        <taxon>Metazoa</taxon>
        <taxon>Ecdysozoa</taxon>
        <taxon>Nematoda</taxon>
        <taxon>Chromadorea</taxon>
        <taxon>Rhabditida</taxon>
        <taxon>Tylenchina</taxon>
        <taxon>Tylenchomorpha</taxon>
        <taxon>Aphelenchoidea</taxon>
        <taxon>Aphelenchoididae</taxon>
        <taxon>Bursaphelenchus</taxon>
    </lineage>
</organism>
<protein>
    <submittedName>
        <fullName evidence="2">(pine wood nematode) hypothetical protein</fullName>
    </submittedName>
</protein>
<keyword evidence="4" id="KW-1185">Reference proteome</keyword>
<feature type="transmembrane region" description="Helical" evidence="1">
    <location>
        <begin position="86"/>
        <end position="104"/>
    </location>
</feature>
<dbReference type="WBParaSite" id="BXY_0742700.1">
    <property type="protein sequence ID" value="BXY_0742700.1"/>
    <property type="gene ID" value="BXY_0742700"/>
</dbReference>
<evidence type="ECO:0000256" key="1">
    <source>
        <dbReference type="SAM" id="Phobius"/>
    </source>
</evidence>
<keyword evidence="1" id="KW-0812">Transmembrane</keyword>
<evidence type="ECO:0000313" key="4">
    <source>
        <dbReference type="Proteomes" id="UP000659654"/>
    </source>
</evidence>
<keyword evidence="1" id="KW-1133">Transmembrane helix</keyword>
<dbReference type="Proteomes" id="UP000582659">
    <property type="component" value="Unassembled WGS sequence"/>
</dbReference>
<evidence type="ECO:0000313" key="5">
    <source>
        <dbReference type="WBParaSite" id="BXY_0742700.1"/>
    </source>
</evidence>
<dbReference type="InterPro" id="IPR031833">
    <property type="entry name" value="DUF4748"/>
</dbReference>
<sequence length="134" mass="15852">MFKILRPRALSIGQRYNARNASTNEARNDEINQMDLLKRRMQSEKPKQSSKGRYWHEEVIAGQVRRWNYRSEFVDRLGLDKPHTKIWLSFGVIIVIGFSLFVTVKSQVIENRKEQMQERQRITKELSGKFGIVN</sequence>
<dbReference type="eggNOG" id="ENOG502T18U">
    <property type="taxonomic scope" value="Eukaryota"/>
</dbReference>
<evidence type="ECO:0000313" key="2">
    <source>
        <dbReference type="EMBL" id="CAD5226692.1"/>
    </source>
</evidence>
<dbReference type="EMBL" id="CAJFDI010000004">
    <property type="protein sequence ID" value="CAD5226692.1"/>
    <property type="molecule type" value="Genomic_DNA"/>
</dbReference>
<reference evidence="2" key="2">
    <citation type="submission" date="2020-09" db="EMBL/GenBank/DDBJ databases">
        <authorList>
            <person name="Kikuchi T."/>
        </authorList>
    </citation>
    <scope>NUCLEOTIDE SEQUENCE</scope>
    <source>
        <strain evidence="2">Ka4C1</strain>
    </source>
</reference>
<dbReference type="OrthoDB" id="5808865at2759"/>
<dbReference type="Proteomes" id="UP000095284">
    <property type="component" value="Unplaced"/>
</dbReference>
<dbReference type="AlphaFoldDB" id="A0A1I7S347"/>
<proteinExistence type="predicted"/>
<name>A0A1I7S347_BURXY</name>
<dbReference type="Proteomes" id="UP000659654">
    <property type="component" value="Unassembled WGS sequence"/>
</dbReference>
<evidence type="ECO:0000313" key="3">
    <source>
        <dbReference type="Proteomes" id="UP000095284"/>
    </source>
</evidence>
<dbReference type="EMBL" id="CAJFCV020000004">
    <property type="protein sequence ID" value="CAG9116093.1"/>
    <property type="molecule type" value="Genomic_DNA"/>
</dbReference>
<accession>A0A1I7S347</accession>
<reference evidence="5" key="1">
    <citation type="submission" date="2016-11" db="UniProtKB">
        <authorList>
            <consortium name="WormBaseParasite"/>
        </authorList>
    </citation>
    <scope>IDENTIFICATION</scope>
</reference>
<keyword evidence="1" id="KW-0472">Membrane</keyword>
<dbReference type="Pfam" id="PF15932">
    <property type="entry name" value="DUF4748"/>
    <property type="match status" value="1"/>
</dbReference>
<gene>
    <name evidence="2" type="ORF">BXYJ_LOCUS9237</name>
</gene>